<dbReference type="InterPro" id="IPR011010">
    <property type="entry name" value="DNA_brk_join_enz"/>
</dbReference>
<dbReference type="GO" id="GO:0003677">
    <property type="term" value="F:DNA binding"/>
    <property type="evidence" value="ECO:0007669"/>
    <property type="project" value="UniProtKB-UniRule"/>
</dbReference>
<dbReference type="InterPro" id="IPR044068">
    <property type="entry name" value="CB"/>
</dbReference>
<dbReference type="GO" id="GO:0006310">
    <property type="term" value="P:DNA recombination"/>
    <property type="evidence" value="ECO:0007669"/>
    <property type="project" value="UniProtKB-KW"/>
</dbReference>
<feature type="region of interest" description="Disordered" evidence="4">
    <location>
        <begin position="1"/>
        <end position="23"/>
    </location>
</feature>
<reference evidence="7 8" key="1">
    <citation type="journal article" date="2019" name="ACS Chem. Biol.">
        <title>Identification and Mobilization of a Cryptic Antibiotic Biosynthesis Gene Locus from a Human-Pathogenic Nocardia Isolate.</title>
        <authorList>
            <person name="Herisse M."/>
            <person name="Ishida K."/>
            <person name="Porter J.L."/>
            <person name="Howden B."/>
            <person name="Hertweck C."/>
            <person name="Stinear T.P."/>
            <person name="Pidot S.J."/>
        </authorList>
    </citation>
    <scope>NUCLEOTIDE SEQUENCE [LARGE SCALE GENOMIC DNA]</scope>
    <source>
        <strain evidence="7 8">AUSMDU00024985</strain>
    </source>
</reference>
<dbReference type="Proteomes" id="UP000501705">
    <property type="component" value="Chromosome"/>
</dbReference>
<dbReference type="Gene3D" id="1.10.150.130">
    <property type="match status" value="1"/>
</dbReference>
<dbReference type="Gene3D" id="1.10.443.10">
    <property type="entry name" value="Intergrase catalytic core"/>
    <property type="match status" value="1"/>
</dbReference>
<keyword evidence="2" id="KW-0233">DNA recombination</keyword>
<dbReference type="PROSITE" id="PS51898">
    <property type="entry name" value="TYR_RECOMBINASE"/>
    <property type="match status" value="1"/>
</dbReference>
<name>A0A6G9XJ81_NOCBR</name>
<dbReference type="InterPro" id="IPR010998">
    <property type="entry name" value="Integrase_recombinase_N"/>
</dbReference>
<dbReference type="InterPro" id="IPR013762">
    <property type="entry name" value="Integrase-like_cat_sf"/>
</dbReference>
<evidence type="ECO:0000313" key="8">
    <source>
        <dbReference type="Proteomes" id="UP000501705"/>
    </source>
</evidence>
<organism evidence="7 8">
    <name type="scientific">Nocardia brasiliensis</name>
    <dbReference type="NCBI Taxonomy" id="37326"/>
    <lineage>
        <taxon>Bacteria</taxon>
        <taxon>Bacillati</taxon>
        <taxon>Actinomycetota</taxon>
        <taxon>Actinomycetes</taxon>
        <taxon>Mycobacteriales</taxon>
        <taxon>Nocardiaceae</taxon>
        <taxon>Nocardia</taxon>
    </lineage>
</organism>
<sequence length="492" mass="54269">MAARRTRIAPTPQGPTPTPHTSAAGITTWKVRYRIPRGGRTVATSRTFENLTRAAWFARLLVNPGPAEAEAILEAMLAAEAAGIHFVLLRDHLHSYVDGLTGIEAETRRKYRRFIDRDIVPFFGHALPVDALTPAMDAAWVVHLEQEIGNSAKTIHNKHGFLCAAMGAAARQRPTSLIAYNPCSDTTLPPVYPAALDAFNDEEYEFLEHLLAPFWRPMFEFATMSMARPGEYGALRVGDIDPDTGAVTIERAWKWANGKLKIGKPKSVRGTRTTYVPLETVGRLDLDRPLTEPLFLTPNGKEVTAVRFYQQGWAPAIARLLALRNGDRSLFTGRAGWEGESFDVLLARYGHLIERMMLKRLTPYCTRHTGISWRLQDGEPIWVVSRDAGHESIVTTDKRYGHISAAASAAAAQTVAGRLPRLRAELVDLEQARRRRMVRLGELGEVCAVAGGFEAIWMNAEGEVQSAVFADYAAAVDHVAQNEAGDRLAVAA</sequence>
<gene>
    <name evidence="7" type="ORF">F5X71_00235</name>
</gene>
<evidence type="ECO:0000256" key="1">
    <source>
        <dbReference type="ARBA" id="ARBA00023125"/>
    </source>
</evidence>
<feature type="domain" description="Core-binding (CB)" evidence="6">
    <location>
        <begin position="84"/>
        <end position="170"/>
    </location>
</feature>
<dbReference type="AlphaFoldDB" id="A0A6G9XJ81"/>
<accession>A0A6G9XJ81</accession>
<feature type="domain" description="Tyr recombinase" evidence="5">
    <location>
        <begin position="191"/>
        <end position="413"/>
    </location>
</feature>
<dbReference type="EMBL" id="CP046171">
    <property type="protein sequence ID" value="QIS00963.1"/>
    <property type="molecule type" value="Genomic_DNA"/>
</dbReference>
<evidence type="ECO:0000256" key="3">
    <source>
        <dbReference type="PROSITE-ProRule" id="PRU01248"/>
    </source>
</evidence>
<evidence type="ECO:0000256" key="4">
    <source>
        <dbReference type="SAM" id="MobiDB-lite"/>
    </source>
</evidence>
<proteinExistence type="predicted"/>
<evidence type="ECO:0000256" key="2">
    <source>
        <dbReference type="ARBA" id="ARBA00023172"/>
    </source>
</evidence>
<dbReference type="SUPFAM" id="SSF56349">
    <property type="entry name" value="DNA breaking-rejoining enzymes"/>
    <property type="match status" value="1"/>
</dbReference>
<dbReference type="InterPro" id="IPR002104">
    <property type="entry name" value="Integrase_catalytic"/>
</dbReference>
<dbReference type="RefSeq" id="WP_167460120.1">
    <property type="nucleotide sequence ID" value="NZ_CP046171.1"/>
</dbReference>
<evidence type="ECO:0000259" key="6">
    <source>
        <dbReference type="PROSITE" id="PS51900"/>
    </source>
</evidence>
<evidence type="ECO:0000313" key="7">
    <source>
        <dbReference type="EMBL" id="QIS00963.1"/>
    </source>
</evidence>
<protein>
    <submittedName>
        <fullName evidence="7">Tyrosine-type recombinase/integrase</fullName>
    </submittedName>
</protein>
<evidence type="ECO:0000259" key="5">
    <source>
        <dbReference type="PROSITE" id="PS51898"/>
    </source>
</evidence>
<keyword evidence="1 3" id="KW-0238">DNA-binding</keyword>
<dbReference type="GO" id="GO:0015074">
    <property type="term" value="P:DNA integration"/>
    <property type="evidence" value="ECO:0007669"/>
    <property type="project" value="InterPro"/>
</dbReference>
<dbReference type="PROSITE" id="PS51900">
    <property type="entry name" value="CB"/>
    <property type="match status" value="1"/>
</dbReference>